<comment type="caution">
    <text evidence="1">The sequence shown here is derived from an EMBL/GenBank/DDBJ whole genome shotgun (WGS) entry which is preliminary data.</text>
</comment>
<proteinExistence type="predicted"/>
<sequence>MPNNLYYGEIAAYISGKLVENPDHKTRINHVIAMQPEKETIPIISAEAARVFDRLEDLSSDYFIDWHKAVSVYSEQILDCLLSGKMPTLIDMVSMTASSIQNSQ</sequence>
<organism evidence="1 2">
    <name type="scientific">Flavivirga aquimarina</name>
    <dbReference type="NCBI Taxonomy" id="2027862"/>
    <lineage>
        <taxon>Bacteria</taxon>
        <taxon>Pseudomonadati</taxon>
        <taxon>Bacteroidota</taxon>
        <taxon>Flavobacteriia</taxon>
        <taxon>Flavobacteriales</taxon>
        <taxon>Flavobacteriaceae</taxon>
        <taxon>Flavivirga</taxon>
    </lineage>
</organism>
<evidence type="ECO:0000313" key="1">
    <source>
        <dbReference type="EMBL" id="MDO5970317.1"/>
    </source>
</evidence>
<accession>A0ABT8WBB4</accession>
<dbReference type="Proteomes" id="UP001176883">
    <property type="component" value="Unassembled WGS sequence"/>
</dbReference>
<protein>
    <submittedName>
        <fullName evidence="1">Uncharacterized protein</fullName>
    </submittedName>
</protein>
<evidence type="ECO:0000313" key="2">
    <source>
        <dbReference type="Proteomes" id="UP001176883"/>
    </source>
</evidence>
<reference evidence="1" key="1">
    <citation type="submission" date="2023-07" db="EMBL/GenBank/DDBJ databases">
        <title>Two novel species in the genus Flavivirga.</title>
        <authorList>
            <person name="Kwon K."/>
        </authorList>
    </citation>
    <scope>NUCLEOTIDE SEQUENCE</scope>
    <source>
        <strain evidence="1">KCTC 52353</strain>
    </source>
</reference>
<dbReference type="RefSeq" id="WP_303278009.1">
    <property type="nucleotide sequence ID" value="NZ_JAUOEK010000119.1"/>
</dbReference>
<name>A0ABT8WBB4_9FLAO</name>
<dbReference type="EMBL" id="JAUOEK010000119">
    <property type="protein sequence ID" value="MDO5970317.1"/>
    <property type="molecule type" value="Genomic_DNA"/>
</dbReference>
<gene>
    <name evidence="1" type="ORF">Q4Q35_10920</name>
</gene>
<keyword evidence="2" id="KW-1185">Reference proteome</keyword>